<protein>
    <submittedName>
        <fullName evidence="1">Ectoine utilization protein EutA</fullName>
    </submittedName>
</protein>
<dbReference type="OMA" id="VWACTSG"/>
<dbReference type="Proteomes" id="UP000565723">
    <property type="component" value="Unassembled WGS sequence"/>
</dbReference>
<dbReference type="PANTHER" id="PTHR40267:SF1">
    <property type="entry name" value="BLR3294 PROTEIN"/>
    <property type="match status" value="1"/>
</dbReference>
<gene>
    <name evidence="1" type="primary">eutA</name>
    <name evidence="1" type="ORF">HW564_21180</name>
</gene>
<dbReference type="RefSeq" id="WP_011046890.1">
    <property type="nucleotide sequence ID" value="NZ_CP076685.1"/>
</dbReference>
<dbReference type="Gene3D" id="3.40.50.12500">
    <property type="match status" value="1"/>
</dbReference>
<dbReference type="PANTHER" id="PTHR40267">
    <property type="entry name" value="BLR3294 PROTEIN"/>
    <property type="match status" value="1"/>
</dbReference>
<evidence type="ECO:0000313" key="2">
    <source>
        <dbReference type="Proteomes" id="UP000565723"/>
    </source>
</evidence>
<proteinExistence type="predicted"/>
<dbReference type="InterPro" id="IPR053714">
    <property type="entry name" value="Iso_Racemase_Enz_sf"/>
</dbReference>
<dbReference type="PIRSF" id="PIRSF015736">
    <property type="entry name" value="MI"/>
    <property type="match status" value="1"/>
</dbReference>
<dbReference type="NCBIfam" id="TIGR02990">
    <property type="entry name" value="ectoine_eutA"/>
    <property type="match status" value="1"/>
</dbReference>
<dbReference type="SMR" id="A0A850LQI1"/>
<organism evidence="1 2">
    <name type="scientific">Ruegeria pomeroyi</name>
    <dbReference type="NCBI Taxonomy" id="89184"/>
    <lineage>
        <taxon>Bacteria</taxon>
        <taxon>Pseudomonadati</taxon>
        <taxon>Pseudomonadota</taxon>
        <taxon>Alphaproteobacteria</taxon>
        <taxon>Rhodobacterales</taxon>
        <taxon>Roseobacteraceae</taxon>
        <taxon>Ruegeria</taxon>
    </lineage>
</organism>
<evidence type="ECO:0000313" key="1">
    <source>
        <dbReference type="EMBL" id="NVK99445.1"/>
    </source>
</evidence>
<reference evidence="1 2" key="1">
    <citation type="journal article" date="2020" name="Proc. Natl. Acad. Sci. U.S.A.">
        <title>Ecological drivers of bacterial community assembly in synthetic phycospheres.</title>
        <authorList>
            <person name="Fu H."/>
            <person name="Uchimiya M."/>
            <person name="Gore J."/>
            <person name="Moran M.A."/>
        </authorList>
    </citation>
    <scope>NUCLEOTIDE SEQUENCE [LARGE SCALE GENOMIC DNA]</scope>
    <source>
        <strain evidence="1">HF-Din03</strain>
    </source>
</reference>
<sequence>MALDTHSAPSRVPARLDDRPVRKRIALVALATDHTSERDFARICDPDQVGVYTNRIAFENPTNKETLLKTGPRLTEAAARILPGEEVDVVAYCCTAASIVLGNDTVTRHLNAAKPGTPCVTPSSAAFDAFAALGVRRVSLLTPYSPDVTDEMAQYFAVHGPEVVNAACFGLTDDREMARISEDCIIEAALAAFDKDAEALFLSCTALRAATCAQRIEDRLGKPVVTSNQAMIWRCLRLAGIPDMVPGYGRLFHL</sequence>
<dbReference type="InterPro" id="IPR014332">
    <property type="entry name" value="Ectoine_EutA"/>
</dbReference>
<dbReference type="AlphaFoldDB" id="A0A850LQI1"/>
<dbReference type="Pfam" id="PF17645">
    <property type="entry name" value="Amdase"/>
    <property type="match status" value="1"/>
</dbReference>
<name>A0A850LQI1_9RHOB</name>
<dbReference type="InterPro" id="IPR026286">
    <property type="entry name" value="MaiA/AMDase"/>
</dbReference>
<dbReference type="EMBL" id="JABXIY010000068">
    <property type="protein sequence ID" value="NVK99445.1"/>
    <property type="molecule type" value="Genomic_DNA"/>
</dbReference>
<accession>A0A850LQI1</accession>
<comment type="caution">
    <text evidence="1">The sequence shown here is derived from an EMBL/GenBank/DDBJ whole genome shotgun (WGS) entry which is preliminary data.</text>
</comment>